<evidence type="ECO:0000313" key="2">
    <source>
        <dbReference type="EMBL" id="VDN96000.1"/>
    </source>
</evidence>
<protein>
    <submittedName>
        <fullName evidence="4">Glutaredoxin domain-containing protein</fullName>
    </submittedName>
</protein>
<comment type="similarity">
    <text evidence="1">Belongs to the SH3BGR family.</text>
</comment>
<dbReference type="Gene3D" id="3.40.30.10">
    <property type="entry name" value="Glutaredoxin"/>
    <property type="match status" value="1"/>
</dbReference>
<dbReference type="Pfam" id="PF04908">
    <property type="entry name" value="SH3BGR"/>
    <property type="match status" value="1"/>
</dbReference>
<dbReference type="PANTHER" id="PTHR12232:SF0">
    <property type="entry name" value="THIOREDOXIN DOMAIN-CONTAINING PROTEIN"/>
    <property type="match status" value="1"/>
</dbReference>
<dbReference type="PANTHER" id="PTHR12232">
    <property type="entry name" value="SH3 DOMAIN-BINDING GLUTAMIC ACID-RICH-LIKE PROTEIN"/>
    <property type="match status" value="1"/>
</dbReference>
<name>A0A0R3T032_RODNA</name>
<dbReference type="PROSITE" id="PS51354">
    <property type="entry name" value="GLUTAREDOXIN_2"/>
    <property type="match status" value="1"/>
</dbReference>
<dbReference type="SUPFAM" id="SSF52833">
    <property type="entry name" value="Thioredoxin-like"/>
    <property type="match status" value="1"/>
</dbReference>
<reference evidence="4" key="1">
    <citation type="submission" date="2017-02" db="UniProtKB">
        <authorList>
            <consortium name="WormBaseParasite"/>
        </authorList>
    </citation>
    <scope>IDENTIFICATION</scope>
</reference>
<evidence type="ECO:0000313" key="3">
    <source>
        <dbReference type="Proteomes" id="UP000278807"/>
    </source>
</evidence>
<evidence type="ECO:0000256" key="1">
    <source>
        <dbReference type="ARBA" id="ARBA00007764"/>
    </source>
</evidence>
<dbReference type="InterPro" id="IPR051033">
    <property type="entry name" value="SH3BGR"/>
</dbReference>
<dbReference type="GO" id="GO:0005737">
    <property type="term" value="C:cytoplasm"/>
    <property type="evidence" value="ECO:0007669"/>
    <property type="project" value="TreeGrafter"/>
</dbReference>
<dbReference type="OrthoDB" id="9932926at2759"/>
<dbReference type="EMBL" id="UZAE01000030">
    <property type="protein sequence ID" value="VDN96000.1"/>
    <property type="molecule type" value="Genomic_DNA"/>
</dbReference>
<keyword evidence="3" id="KW-1185">Reference proteome</keyword>
<organism evidence="4">
    <name type="scientific">Rodentolepis nana</name>
    <name type="common">Dwarf tapeworm</name>
    <name type="synonym">Hymenolepis nana</name>
    <dbReference type="NCBI Taxonomy" id="102285"/>
    <lineage>
        <taxon>Eukaryota</taxon>
        <taxon>Metazoa</taxon>
        <taxon>Spiralia</taxon>
        <taxon>Lophotrochozoa</taxon>
        <taxon>Platyhelminthes</taxon>
        <taxon>Cestoda</taxon>
        <taxon>Eucestoda</taxon>
        <taxon>Cyclophyllidea</taxon>
        <taxon>Hymenolepididae</taxon>
        <taxon>Rodentolepis</taxon>
    </lineage>
</organism>
<dbReference type="WBParaSite" id="HNAJ_0000014001-mRNA-1">
    <property type="protein sequence ID" value="HNAJ_0000014001-mRNA-1"/>
    <property type="gene ID" value="HNAJ_0000014001"/>
</dbReference>
<sequence>MTLLLYVSTVSGNNLVIRTHQKRIEDVLQSKKIPFKSIDISADVEAKNKMQASMMSNNKKEPFLPPQLFYGDEYLGGYDEFENAIEDSCLESFLHFTG</sequence>
<proteinExistence type="inferred from homology"/>
<accession>A0A0R3T032</accession>
<reference evidence="2 3" key="2">
    <citation type="submission" date="2018-11" db="EMBL/GenBank/DDBJ databases">
        <authorList>
            <consortium name="Pathogen Informatics"/>
        </authorList>
    </citation>
    <scope>NUCLEOTIDE SEQUENCE [LARGE SCALE GENOMIC DNA]</scope>
</reference>
<dbReference type="InterPro" id="IPR006993">
    <property type="entry name" value="Glut_rich_SH3-bd"/>
</dbReference>
<dbReference type="AlphaFoldDB" id="A0A0R3T032"/>
<dbReference type="Proteomes" id="UP000278807">
    <property type="component" value="Unassembled WGS sequence"/>
</dbReference>
<evidence type="ECO:0000313" key="4">
    <source>
        <dbReference type="WBParaSite" id="HNAJ_0000014001-mRNA-1"/>
    </source>
</evidence>
<gene>
    <name evidence="2" type="ORF">HNAJ_LOCUS141</name>
</gene>
<dbReference type="InterPro" id="IPR036249">
    <property type="entry name" value="Thioredoxin-like_sf"/>
</dbReference>